<keyword evidence="3 5" id="KW-1133">Transmembrane helix</keyword>
<feature type="transmembrane region" description="Helical" evidence="5">
    <location>
        <begin position="60"/>
        <end position="78"/>
    </location>
</feature>
<feature type="domain" description="NfeD-like C-terminal" evidence="6">
    <location>
        <begin position="96"/>
        <end position="151"/>
    </location>
</feature>
<evidence type="ECO:0000256" key="2">
    <source>
        <dbReference type="ARBA" id="ARBA00022692"/>
    </source>
</evidence>
<evidence type="ECO:0000256" key="5">
    <source>
        <dbReference type="SAM" id="Phobius"/>
    </source>
</evidence>
<accession>A0A368NLM6</accession>
<comment type="caution">
    <text evidence="7">The sequence shown here is derived from an EMBL/GenBank/DDBJ whole genome shotgun (WGS) entry which is preliminary data.</text>
</comment>
<dbReference type="AlphaFoldDB" id="A0A368NLM6"/>
<dbReference type="RefSeq" id="WP_114336931.1">
    <property type="nucleotide sequence ID" value="NZ_QPID01000002.1"/>
</dbReference>
<protein>
    <submittedName>
        <fullName evidence="7">NfeD family protein</fullName>
    </submittedName>
</protein>
<evidence type="ECO:0000256" key="1">
    <source>
        <dbReference type="ARBA" id="ARBA00004141"/>
    </source>
</evidence>
<dbReference type="InterPro" id="IPR012340">
    <property type="entry name" value="NA-bd_OB-fold"/>
</dbReference>
<dbReference type="InterPro" id="IPR052165">
    <property type="entry name" value="Membrane_assoc_protease"/>
</dbReference>
<feature type="transmembrane region" description="Helical" evidence="5">
    <location>
        <begin position="15"/>
        <end position="40"/>
    </location>
</feature>
<reference evidence="7 8" key="1">
    <citation type="submission" date="2018-07" db="EMBL/GenBank/DDBJ databases">
        <title>Corallincola holothuriorum sp. nov., a new facultative anaerobe isolated from sea cucumber Apostichopus japonicus.</title>
        <authorList>
            <person name="Xia H."/>
        </authorList>
    </citation>
    <scope>NUCLEOTIDE SEQUENCE [LARGE SCALE GENOMIC DNA]</scope>
    <source>
        <strain evidence="7 8">C4</strain>
    </source>
</reference>
<name>A0A368NLM6_9GAMM</name>
<keyword evidence="2 5" id="KW-0812">Transmembrane</keyword>
<evidence type="ECO:0000313" key="8">
    <source>
        <dbReference type="Proteomes" id="UP000252558"/>
    </source>
</evidence>
<dbReference type="PANTHER" id="PTHR33507">
    <property type="entry name" value="INNER MEMBRANE PROTEIN YBBJ"/>
    <property type="match status" value="1"/>
</dbReference>
<proteinExistence type="predicted"/>
<dbReference type="GO" id="GO:0005886">
    <property type="term" value="C:plasma membrane"/>
    <property type="evidence" value="ECO:0007669"/>
    <property type="project" value="TreeGrafter"/>
</dbReference>
<organism evidence="7 8">
    <name type="scientific">Corallincola holothuriorum</name>
    <dbReference type="NCBI Taxonomy" id="2282215"/>
    <lineage>
        <taxon>Bacteria</taxon>
        <taxon>Pseudomonadati</taxon>
        <taxon>Pseudomonadota</taxon>
        <taxon>Gammaproteobacteria</taxon>
        <taxon>Alteromonadales</taxon>
        <taxon>Psychromonadaceae</taxon>
        <taxon>Corallincola</taxon>
    </lineage>
</organism>
<dbReference type="Proteomes" id="UP000252558">
    <property type="component" value="Unassembled WGS sequence"/>
</dbReference>
<dbReference type="Pfam" id="PF01957">
    <property type="entry name" value="NfeD"/>
    <property type="match status" value="1"/>
</dbReference>
<evidence type="ECO:0000256" key="3">
    <source>
        <dbReference type="ARBA" id="ARBA00022989"/>
    </source>
</evidence>
<evidence type="ECO:0000259" key="6">
    <source>
        <dbReference type="Pfam" id="PF01957"/>
    </source>
</evidence>
<sequence length="155" mass="17257">MMPIMEFMQTMGPEAWAILGITLIIIEVFAPSSFLLWPGLSALTVSVGMLLYPLAWQDQFIVFAVLSVVITLVGRRFYNPQHIISDQPELNIVSSRYIGHIYTLAEDSNNGRGRVKIGDSLWLAEIEGEKNLTAGTPVQVVAQRDTVLKVKELEP</sequence>
<dbReference type="OrthoDB" id="6402862at2"/>
<evidence type="ECO:0000313" key="7">
    <source>
        <dbReference type="EMBL" id="RCU51502.1"/>
    </source>
</evidence>
<comment type="subcellular location">
    <subcellularLocation>
        <location evidence="1">Membrane</location>
        <topology evidence="1">Multi-pass membrane protein</topology>
    </subcellularLocation>
</comment>
<dbReference type="InterPro" id="IPR002810">
    <property type="entry name" value="NfeD-like_C"/>
</dbReference>
<dbReference type="Gene3D" id="2.40.50.140">
    <property type="entry name" value="Nucleic acid-binding proteins"/>
    <property type="match status" value="1"/>
</dbReference>
<keyword evidence="4 5" id="KW-0472">Membrane</keyword>
<evidence type="ECO:0000256" key="4">
    <source>
        <dbReference type="ARBA" id="ARBA00023136"/>
    </source>
</evidence>
<dbReference type="PANTHER" id="PTHR33507:SF3">
    <property type="entry name" value="INNER MEMBRANE PROTEIN YBBJ"/>
    <property type="match status" value="1"/>
</dbReference>
<gene>
    <name evidence="7" type="ORF">DU002_03245</name>
</gene>
<keyword evidence="8" id="KW-1185">Reference proteome</keyword>
<dbReference type="EMBL" id="QPID01000002">
    <property type="protein sequence ID" value="RCU51502.1"/>
    <property type="molecule type" value="Genomic_DNA"/>
</dbReference>